<evidence type="ECO:0000313" key="2">
    <source>
        <dbReference type="Proteomes" id="UP000282125"/>
    </source>
</evidence>
<gene>
    <name evidence="1" type="ORF">EG244_18640</name>
</gene>
<sequence>MARHHEMLFLFGFDTRGTLADGLLTAAQDLKARLGAWPNPRRTRQPFVQLGVILPDGPIAPLS</sequence>
<protein>
    <submittedName>
        <fullName evidence="1">Uncharacterized protein</fullName>
    </submittedName>
</protein>
<dbReference type="Proteomes" id="UP000282125">
    <property type="component" value="Unassembled WGS sequence"/>
</dbReference>
<keyword evidence="2" id="KW-1185">Reference proteome</keyword>
<proteinExistence type="predicted"/>
<accession>A0A3P3D4F2</accession>
<organism evidence="1 2">
    <name type="scientific">Falsigemmobacter faecalis</name>
    <dbReference type="NCBI Taxonomy" id="2488730"/>
    <lineage>
        <taxon>Bacteria</taxon>
        <taxon>Pseudomonadati</taxon>
        <taxon>Pseudomonadota</taxon>
        <taxon>Alphaproteobacteria</taxon>
        <taxon>Rhodobacterales</taxon>
        <taxon>Paracoccaceae</taxon>
        <taxon>Falsigemmobacter</taxon>
    </lineage>
</organism>
<reference evidence="1 2" key="1">
    <citation type="submission" date="2018-11" db="EMBL/GenBank/DDBJ databases">
        <title>Gemmobacter sp. nov., YIM 102744-1 draft genome.</title>
        <authorList>
            <person name="Li G."/>
            <person name="Jiang Y."/>
        </authorList>
    </citation>
    <scope>NUCLEOTIDE SEQUENCE [LARGE SCALE GENOMIC DNA]</scope>
    <source>
        <strain evidence="1 2">YIM 102744-1</strain>
    </source>
</reference>
<dbReference type="AlphaFoldDB" id="A0A3P3D4F2"/>
<dbReference type="EMBL" id="RRAZ01000046">
    <property type="protein sequence ID" value="RRH69279.1"/>
    <property type="molecule type" value="Genomic_DNA"/>
</dbReference>
<evidence type="ECO:0000313" key="1">
    <source>
        <dbReference type="EMBL" id="RRH69279.1"/>
    </source>
</evidence>
<comment type="caution">
    <text evidence="1">The sequence shown here is derived from an EMBL/GenBank/DDBJ whole genome shotgun (WGS) entry which is preliminary data.</text>
</comment>
<name>A0A3P3D4F2_9RHOB</name>